<feature type="domain" description="Right handed beta helix" evidence="3">
    <location>
        <begin position="143"/>
        <end position="287"/>
    </location>
</feature>
<comment type="caution">
    <text evidence="4">The sequence shown here is derived from an EMBL/GenBank/DDBJ whole genome shotgun (WGS) entry which is preliminary data.</text>
</comment>
<dbReference type="AlphaFoldDB" id="A0A511YX07"/>
<dbReference type="InterPro" id="IPR006626">
    <property type="entry name" value="PbH1"/>
</dbReference>
<dbReference type="InterPro" id="IPR039448">
    <property type="entry name" value="Beta_helix"/>
</dbReference>
<dbReference type="Pfam" id="PF13229">
    <property type="entry name" value="Beta_helix"/>
    <property type="match status" value="1"/>
</dbReference>
<feature type="compositionally biased region" description="Low complexity" evidence="1">
    <location>
        <begin position="88"/>
        <end position="99"/>
    </location>
</feature>
<evidence type="ECO:0000259" key="3">
    <source>
        <dbReference type="Pfam" id="PF13229"/>
    </source>
</evidence>
<protein>
    <recommendedName>
        <fullName evidence="3">Right handed beta helix domain-containing protein</fullName>
    </recommendedName>
</protein>
<organism evidence="4 5">
    <name type="scientific">Actinotalea fermentans</name>
    <dbReference type="NCBI Taxonomy" id="43671"/>
    <lineage>
        <taxon>Bacteria</taxon>
        <taxon>Bacillati</taxon>
        <taxon>Actinomycetota</taxon>
        <taxon>Actinomycetes</taxon>
        <taxon>Micrococcales</taxon>
        <taxon>Cellulomonadaceae</taxon>
        <taxon>Actinotalea</taxon>
    </lineage>
</organism>
<name>A0A511YX07_9CELL</name>
<gene>
    <name evidence="4" type="ORF">AFE02nite_14560</name>
</gene>
<feature type="chain" id="PRO_5039640810" description="Right handed beta helix domain-containing protein" evidence="2">
    <location>
        <begin position="28"/>
        <end position="330"/>
    </location>
</feature>
<dbReference type="InterPro" id="IPR012334">
    <property type="entry name" value="Pectin_lyas_fold"/>
</dbReference>
<dbReference type="Gene3D" id="2.160.20.10">
    <property type="entry name" value="Single-stranded right-handed beta-helix, Pectin lyase-like"/>
    <property type="match status" value="1"/>
</dbReference>
<dbReference type="InterPro" id="IPR011050">
    <property type="entry name" value="Pectin_lyase_fold/virulence"/>
</dbReference>
<dbReference type="SMART" id="SM00710">
    <property type="entry name" value="PbH1"/>
    <property type="match status" value="4"/>
</dbReference>
<sequence length="330" mass="33141">MTSRSITRSAVASAVALVTLTSVSAAACPRADVDPPADPVAAPAVVRGDAASRSEARTLPPDPALAEATAAPVGTPAPTSTPAPAPSATPAAPSSAPGAVGIPDGTALAPMAGGTIDASGEIANVVIDSDVVFTGSDLTLRNVRVNGEAIIRGDRVQVASSEFAALSISGSDAVTIAGTEVFGLTGRDGVHITSDTGPVTNVVIRDSLIHNPQVTATSHYDGIQVRGVDGLTLDGIRIDLGAFVPQHNAALFLEDANGGNRNVTVTRSVLEGGGYTLYSFASDVRITDTVLGSGEWGILFPSSRTGEVTEFRGNTDDAGRGLALRPGAIG</sequence>
<evidence type="ECO:0000313" key="5">
    <source>
        <dbReference type="Proteomes" id="UP000321484"/>
    </source>
</evidence>
<dbReference type="PROSITE" id="PS51257">
    <property type="entry name" value="PROKAR_LIPOPROTEIN"/>
    <property type="match status" value="1"/>
</dbReference>
<proteinExistence type="predicted"/>
<dbReference type="SUPFAM" id="SSF51126">
    <property type="entry name" value="Pectin lyase-like"/>
    <property type="match status" value="1"/>
</dbReference>
<evidence type="ECO:0000256" key="1">
    <source>
        <dbReference type="SAM" id="MobiDB-lite"/>
    </source>
</evidence>
<dbReference type="OrthoDB" id="505641at2"/>
<accession>A0A511YX07</accession>
<feature type="signal peptide" evidence="2">
    <location>
        <begin position="1"/>
        <end position="27"/>
    </location>
</feature>
<dbReference type="EMBL" id="BJYK01000004">
    <property type="protein sequence ID" value="GEN79722.1"/>
    <property type="molecule type" value="Genomic_DNA"/>
</dbReference>
<keyword evidence="2" id="KW-0732">Signal</keyword>
<evidence type="ECO:0000256" key="2">
    <source>
        <dbReference type="SAM" id="SignalP"/>
    </source>
</evidence>
<reference evidence="4 5" key="1">
    <citation type="submission" date="2019-07" db="EMBL/GenBank/DDBJ databases">
        <title>Whole genome shotgun sequence of Actinotalea fermentans NBRC 105374.</title>
        <authorList>
            <person name="Hosoyama A."/>
            <person name="Uohara A."/>
            <person name="Ohji S."/>
            <person name="Ichikawa N."/>
        </authorList>
    </citation>
    <scope>NUCLEOTIDE SEQUENCE [LARGE SCALE GENOMIC DNA]</scope>
    <source>
        <strain evidence="4 5">NBRC 105374</strain>
    </source>
</reference>
<keyword evidence="5" id="KW-1185">Reference proteome</keyword>
<dbReference type="RefSeq" id="WP_146819363.1">
    <property type="nucleotide sequence ID" value="NZ_BJYK01000004.1"/>
</dbReference>
<feature type="compositionally biased region" description="Low complexity" evidence="1">
    <location>
        <begin position="68"/>
        <end position="78"/>
    </location>
</feature>
<evidence type="ECO:0000313" key="4">
    <source>
        <dbReference type="EMBL" id="GEN79722.1"/>
    </source>
</evidence>
<feature type="region of interest" description="Disordered" evidence="1">
    <location>
        <begin position="68"/>
        <end position="99"/>
    </location>
</feature>
<dbReference type="Proteomes" id="UP000321484">
    <property type="component" value="Unassembled WGS sequence"/>
</dbReference>